<dbReference type="PANTHER" id="PTHR43798">
    <property type="entry name" value="MONOACYLGLYCEROL LIPASE"/>
    <property type="match status" value="1"/>
</dbReference>
<dbReference type="GO" id="GO:0016020">
    <property type="term" value="C:membrane"/>
    <property type="evidence" value="ECO:0007669"/>
    <property type="project" value="TreeGrafter"/>
</dbReference>
<dbReference type="SUPFAM" id="SSF53474">
    <property type="entry name" value="alpha/beta-Hydrolases"/>
    <property type="match status" value="1"/>
</dbReference>
<name>A0A495JH95_9ACTN</name>
<dbReference type="EMBL" id="RBKT01000001">
    <property type="protein sequence ID" value="RKR87712.1"/>
    <property type="molecule type" value="Genomic_DNA"/>
</dbReference>
<organism evidence="2 3">
    <name type="scientific">Micromonospora pisi</name>
    <dbReference type="NCBI Taxonomy" id="589240"/>
    <lineage>
        <taxon>Bacteria</taxon>
        <taxon>Bacillati</taxon>
        <taxon>Actinomycetota</taxon>
        <taxon>Actinomycetes</taxon>
        <taxon>Micromonosporales</taxon>
        <taxon>Micromonosporaceae</taxon>
        <taxon>Micromonospora</taxon>
    </lineage>
</organism>
<dbReference type="Proteomes" id="UP000277671">
    <property type="component" value="Unassembled WGS sequence"/>
</dbReference>
<dbReference type="Pfam" id="PF00561">
    <property type="entry name" value="Abhydrolase_1"/>
    <property type="match status" value="1"/>
</dbReference>
<comment type="caution">
    <text evidence="2">The sequence shown here is derived from an EMBL/GenBank/DDBJ whole genome shotgun (WGS) entry which is preliminary data.</text>
</comment>
<dbReference type="PANTHER" id="PTHR43798:SF33">
    <property type="entry name" value="HYDROLASE, PUTATIVE (AFU_ORTHOLOGUE AFUA_2G14860)-RELATED"/>
    <property type="match status" value="1"/>
</dbReference>
<reference evidence="2 3" key="1">
    <citation type="submission" date="2018-10" db="EMBL/GenBank/DDBJ databases">
        <title>Sequencing the genomes of 1000 actinobacteria strains.</title>
        <authorList>
            <person name="Klenk H.-P."/>
        </authorList>
    </citation>
    <scope>NUCLEOTIDE SEQUENCE [LARGE SCALE GENOMIC DNA]</scope>
    <source>
        <strain evidence="2 3">DSM 45175</strain>
    </source>
</reference>
<evidence type="ECO:0000259" key="1">
    <source>
        <dbReference type="Pfam" id="PF00561"/>
    </source>
</evidence>
<dbReference type="InterPro" id="IPR029058">
    <property type="entry name" value="AB_hydrolase_fold"/>
</dbReference>
<proteinExistence type="predicted"/>
<dbReference type="InterPro" id="IPR050266">
    <property type="entry name" value="AB_hydrolase_sf"/>
</dbReference>
<dbReference type="GO" id="GO:0003824">
    <property type="term" value="F:catalytic activity"/>
    <property type="evidence" value="ECO:0007669"/>
    <property type="project" value="UniProtKB-ARBA"/>
</dbReference>
<dbReference type="AlphaFoldDB" id="A0A495JH95"/>
<dbReference type="OrthoDB" id="5902829at2"/>
<dbReference type="InterPro" id="IPR000073">
    <property type="entry name" value="AB_hydrolase_1"/>
</dbReference>
<keyword evidence="3" id="KW-1185">Reference proteome</keyword>
<protein>
    <submittedName>
        <fullName evidence="2">Proline iminopeptidase</fullName>
    </submittedName>
</protein>
<evidence type="ECO:0000313" key="2">
    <source>
        <dbReference type="EMBL" id="RKR87712.1"/>
    </source>
</evidence>
<feature type="domain" description="AB hydrolase-1" evidence="1">
    <location>
        <begin position="35"/>
        <end position="277"/>
    </location>
</feature>
<sequence>MSSHTTDALAAGTHVFDVDGVSQVYHVAGTGPVCVVHSGGPGIEWTYLRMPTLEVHLTMVYLEPVGTGASGRLADARQYHLDTYTRFLNAVVEHLGQPKVLLLGHSHGGFVVQRYALAYPERVAGLLLYDTSPVTGPEFWGDAMANVQRFVERHPDRPEAADIPKAFQENPTEPNDDFVTAKLQRILPVYFADYWGNESELAPMRAAVRGWLGPQLGEEPTPFDVRDQLGSITAPTLILVGMHDFICGTRWATMLHDGIPGSQLHMFDKSGHFGHLEQTEEFTETVVKFVS</sequence>
<gene>
    <name evidence="2" type="ORF">BDK92_2004</name>
</gene>
<dbReference type="Gene3D" id="3.40.50.1820">
    <property type="entry name" value="alpha/beta hydrolase"/>
    <property type="match status" value="1"/>
</dbReference>
<dbReference type="RefSeq" id="WP_121156443.1">
    <property type="nucleotide sequence ID" value="NZ_RBKT01000001.1"/>
</dbReference>
<evidence type="ECO:0000313" key="3">
    <source>
        <dbReference type="Proteomes" id="UP000277671"/>
    </source>
</evidence>
<accession>A0A495JH95</accession>